<dbReference type="OrthoDB" id="502907at2"/>
<proteinExistence type="predicted"/>
<dbReference type="InterPro" id="IPR021801">
    <property type="entry name" value="DUF3370"/>
</dbReference>
<sequence>MFSLISSLILAQATPELPKSTSQEILVPQVMRSLPGQLDSVLVFNSNSPELVQAEGILLSTFPPQGKASPTAHLHTPLKGRFDVFAHHIAKAKTPNDLRTLYLGILLHNPGSETLTVDILQAASYLSQPDAPFVDLPTSVENPLGTVFAGPGSRATDEVLRGRRQTDFPAQIVISPGESQLLLNLPIPVRTLNPPLNGRSTLIRLRSSAPLYAASLAKFATQNADGSESPPTLDAWQTLLKTGALAGPRDRVPTPPEQTKGQIIYGRVAGVSQGSQWTAQIIDPAHTRDSTLDNWFLSLPQPGQAFSYGLSTLLRGTLGTGQIQTAQMVARYPDTAYQAHGNYAIEYNLTLPLQNTTDHAQTVAIALETPLKEDNPQKGLRFLQPPAKQVFFRGTVRIRYNDDQGLPQTRYLHLVQRRGQQGEPLVVLKLAKGDRRLVQVDFLYPPDSTPPQILTVRTLQQQ</sequence>
<accession>A0A2T1DY97</accession>
<keyword evidence="2" id="KW-1185">Reference proteome</keyword>
<dbReference type="RefSeq" id="WP_106258899.1">
    <property type="nucleotide sequence ID" value="NZ_PVWK01000124.1"/>
</dbReference>
<dbReference type="AlphaFoldDB" id="A0A2T1DY97"/>
<gene>
    <name evidence="1" type="ORF">C7B82_22890</name>
</gene>
<evidence type="ECO:0000313" key="1">
    <source>
        <dbReference type="EMBL" id="PSB25476.1"/>
    </source>
</evidence>
<protein>
    <recommendedName>
        <fullName evidence="3">DUF3370 domain-containing protein</fullName>
    </recommendedName>
</protein>
<dbReference type="Proteomes" id="UP000239576">
    <property type="component" value="Unassembled WGS sequence"/>
</dbReference>
<organism evidence="1 2">
    <name type="scientific">Stenomitos frigidus ULC18</name>
    <dbReference type="NCBI Taxonomy" id="2107698"/>
    <lineage>
        <taxon>Bacteria</taxon>
        <taxon>Bacillati</taxon>
        <taxon>Cyanobacteriota</taxon>
        <taxon>Cyanophyceae</taxon>
        <taxon>Leptolyngbyales</taxon>
        <taxon>Leptolyngbyaceae</taxon>
        <taxon>Stenomitos</taxon>
    </lineage>
</organism>
<comment type="caution">
    <text evidence="1">The sequence shown here is derived from an EMBL/GenBank/DDBJ whole genome shotgun (WGS) entry which is preliminary data.</text>
</comment>
<reference evidence="1 2" key="2">
    <citation type="submission" date="2018-03" db="EMBL/GenBank/DDBJ databases">
        <title>The ancient ancestry and fast evolution of plastids.</title>
        <authorList>
            <person name="Moore K.R."/>
            <person name="Magnabosco C."/>
            <person name="Momper L."/>
            <person name="Gold D.A."/>
            <person name="Bosak T."/>
            <person name="Fournier G.P."/>
        </authorList>
    </citation>
    <scope>NUCLEOTIDE SEQUENCE [LARGE SCALE GENOMIC DNA]</scope>
    <source>
        <strain evidence="1 2">ULC18</strain>
    </source>
</reference>
<dbReference type="EMBL" id="PVWK01000124">
    <property type="protein sequence ID" value="PSB25476.1"/>
    <property type="molecule type" value="Genomic_DNA"/>
</dbReference>
<name>A0A2T1DY97_9CYAN</name>
<evidence type="ECO:0000313" key="2">
    <source>
        <dbReference type="Proteomes" id="UP000239576"/>
    </source>
</evidence>
<reference evidence="2" key="1">
    <citation type="submission" date="2018-02" db="EMBL/GenBank/DDBJ databases">
        <authorList>
            <person name="Moore K."/>
            <person name="Momper L."/>
        </authorList>
    </citation>
    <scope>NUCLEOTIDE SEQUENCE [LARGE SCALE GENOMIC DNA]</scope>
    <source>
        <strain evidence="2">ULC18</strain>
    </source>
</reference>
<evidence type="ECO:0008006" key="3">
    <source>
        <dbReference type="Google" id="ProtNLM"/>
    </source>
</evidence>
<dbReference type="Pfam" id="PF11850">
    <property type="entry name" value="DUF3370"/>
    <property type="match status" value="1"/>
</dbReference>